<evidence type="ECO:0008006" key="5">
    <source>
        <dbReference type="Google" id="ProtNLM"/>
    </source>
</evidence>
<sequence length="394" mass="42537">MPQSERPRQERRPRQARSSRQGSGQGRRPSRQGSGRQHQQQGRRLRGRHDTGYSLQSHNINFRDGRSLPDRRLLLLGGIAIVIVILLLVLVSSCIRGCTSNKDETVDVDQSNARVASGISDTLTNELDSALSDADKLEEIAKNADKYSNESIVQLALREPEAIDFVSKVPTAEKTSQSYTDTVTQGTVPELYDWDERWGFVDYAGLPLGVSGSGPTCMSMAYMGLTGSNDRSPADMASLAADGGYASGDAYTTAEFFSSEAAGIGLYCETPEVSAGEIVASLQNAHPVICLVRADTLTEDSHYVICVSLNEDQTVNVYDPTSSEVAKRPWSAATISSYSEQIYVLHLADNTDADQNTDDENSTDNSSSSNTEDSSSSNSGTSSNSNSGETNTEE</sequence>
<reference evidence="3" key="1">
    <citation type="submission" date="2020-10" db="EMBL/GenBank/DDBJ databases">
        <authorList>
            <person name="Gilroy R."/>
        </authorList>
    </citation>
    <scope>NUCLEOTIDE SEQUENCE</scope>
    <source>
        <strain evidence="3">ChiHjej12B11-29160</strain>
    </source>
</reference>
<evidence type="ECO:0000313" key="4">
    <source>
        <dbReference type="Proteomes" id="UP000824078"/>
    </source>
</evidence>
<feature type="compositionally biased region" description="Basic and acidic residues" evidence="1">
    <location>
        <begin position="1"/>
        <end position="13"/>
    </location>
</feature>
<feature type="compositionally biased region" description="Low complexity" evidence="1">
    <location>
        <begin position="31"/>
        <end position="40"/>
    </location>
</feature>
<keyword evidence="2" id="KW-1133">Transmembrane helix</keyword>
<proteinExistence type="predicted"/>
<protein>
    <recommendedName>
        <fullName evidence="5">Peptidase C39-like domain-containing protein</fullName>
    </recommendedName>
</protein>
<evidence type="ECO:0000256" key="2">
    <source>
        <dbReference type="SAM" id="Phobius"/>
    </source>
</evidence>
<evidence type="ECO:0000256" key="1">
    <source>
        <dbReference type="SAM" id="MobiDB-lite"/>
    </source>
</evidence>
<name>A0A9D1HZP2_9ACTN</name>
<feature type="transmembrane region" description="Helical" evidence="2">
    <location>
        <begin position="73"/>
        <end position="91"/>
    </location>
</feature>
<feature type="region of interest" description="Disordered" evidence="1">
    <location>
        <begin position="352"/>
        <end position="394"/>
    </location>
</feature>
<evidence type="ECO:0000313" key="3">
    <source>
        <dbReference type="EMBL" id="HIU24528.1"/>
    </source>
</evidence>
<feature type="compositionally biased region" description="Acidic residues" evidence="1">
    <location>
        <begin position="352"/>
        <end position="362"/>
    </location>
</feature>
<dbReference type="AlphaFoldDB" id="A0A9D1HZP2"/>
<feature type="compositionally biased region" description="Low complexity" evidence="1">
    <location>
        <begin position="363"/>
        <end position="394"/>
    </location>
</feature>
<organism evidence="3 4">
    <name type="scientific">Candidatus Coprovicinus avistercoris</name>
    <dbReference type="NCBI Taxonomy" id="2840754"/>
    <lineage>
        <taxon>Bacteria</taxon>
        <taxon>Bacillati</taxon>
        <taxon>Actinomycetota</taxon>
        <taxon>Coriobacteriia</taxon>
        <taxon>Coriobacteriales</taxon>
        <taxon>Coriobacteriaceae</taxon>
        <taxon>Coriobacteriaceae incertae sedis</taxon>
        <taxon>Candidatus Coprovicinus</taxon>
    </lineage>
</organism>
<feature type="region of interest" description="Disordered" evidence="1">
    <location>
        <begin position="1"/>
        <end position="57"/>
    </location>
</feature>
<dbReference type="Proteomes" id="UP000824078">
    <property type="component" value="Unassembled WGS sequence"/>
</dbReference>
<reference evidence="3" key="2">
    <citation type="journal article" date="2021" name="PeerJ">
        <title>Extensive microbial diversity within the chicken gut microbiome revealed by metagenomics and culture.</title>
        <authorList>
            <person name="Gilroy R."/>
            <person name="Ravi A."/>
            <person name="Getino M."/>
            <person name="Pursley I."/>
            <person name="Horton D.L."/>
            <person name="Alikhan N.F."/>
            <person name="Baker D."/>
            <person name="Gharbi K."/>
            <person name="Hall N."/>
            <person name="Watson M."/>
            <person name="Adriaenssens E.M."/>
            <person name="Foster-Nyarko E."/>
            <person name="Jarju S."/>
            <person name="Secka A."/>
            <person name="Antonio M."/>
            <person name="Oren A."/>
            <person name="Chaudhuri R.R."/>
            <person name="La Ragione R."/>
            <person name="Hildebrand F."/>
            <person name="Pallen M.J."/>
        </authorList>
    </citation>
    <scope>NUCLEOTIDE SEQUENCE</scope>
    <source>
        <strain evidence="3">ChiHjej12B11-29160</strain>
    </source>
</reference>
<keyword evidence="2" id="KW-0812">Transmembrane</keyword>
<gene>
    <name evidence="3" type="ORF">IAD17_06355</name>
</gene>
<dbReference type="EMBL" id="DVMQ01000017">
    <property type="protein sequence ID" value="HIU24528.1"/>
    <property type="molecule type" value="Genomic_DNA"/>
</dbReference>
<accession>A0A9D1HZP2</accession>
<comment type="caution">
    <text evidence="3">The sequence shown here is derived from an EMBL/GenBank/DDBJ whole genome shotgun (WGS) entry which is preliminary data.</text>
</comment>
<keyword evidence="2" id="KW-0472">Membrane</keyword>